<dbReference type="InterPro" id="IPR036582">
    <property type="entry name" value="Mao_N_sf"/>
</dbReference>
<dbReference type="SUPFAM" id="SSF55383">
    <property type="entry name" value="Copper amine oxidase, domain N"/>
    <property type="match status" value="1"/>
</dbReference>
<evidence type="ECO:0000256" key="1">
    <source>
        <dbReference type="SAM" id="SignalP"/>
    </source>
</evidence>
<accession>A0A7G5BV25</accession>
<feature type="domain" description="Copper amine oxidase-like N-terminal" evidence="2">
    <location>
        <begin position="34"/>
        <end position="147"/>
    </location>
</feature>
<proteinExistence type="predicted"/>
<dbReference type="InterPro" id="IPR012854">
    <property type="entry name" value="Cu_amine_oxidase-like_N"/>
</dbReference>
<dbReference type="Pfam" id="PF07833">
    <property type="entry name" value="Cu_amine_oxidN1"/>
    <property type="match status" value="1"/>
</dbReference>
<organism evidence="3 4">
    <name type="scientific">Cohnella cholangitidis</name>
    <dbReference type="NCBI Taxonomy" id="2598458"/>
    <lineage>
        <taxon>Bacteria</taxon>
        <taxon>Bacillati</taxon>
        <taxon>Bacillota</taxon>
        <taxon>Bacilli</taxon>
        <taxon>Bacillales</taxon>
        <taxon>Paenibacillaceae</taxon>
        <taxon>Cohnella</taxon>
    </lineage>
</organism>
<evidence type="ECO:0000313" key="4">
    <source>
        <dbReference type="Proteomes" id="UP000515679"/>
    </source>
</evidence>
<evidence type="ECO:0000313" key="3">
    <source>
        <dbReference type="EMBL" id="QMV40809.1"/>
    </source>
</evidence>
<gene>
    <name evidence="3" type="ORF">FPL14_06000</name>
</gene>
<dbReference type="EMBL" id="CP041969">
    <property type="protein sequence ID" value="QMV40809.1"/>
    <property type="molecule type" value="Genomic_DNA"/>
</dbReference>
<keyword evidence="1" id="KW-0732">Signal</keyword>
<name>A0A7G5BV25_9BACL</name>
<dbReference type="Gene3D" id="3.30.457.10">
    <property type="entry name" value="Copper amine oxidase-like, N-terminal domain"/>
    <property type="match status" value="1"/>
</dbReference>
<sequence>MKNLTAVFLILIIVLLSVGSAGAATVKPDVTFIIDGKPFKTPKGEPEPYVNKDKRTMVSIRFFSSAIGMTSKDVKWNNKTQTVTLKRNGDEATIVLGSSIMKVNGASVTMDTQAEMKNGRLFIPVRYAAIALGVYFEWDGDKKLISINSKVKAEPIPTFEYKLPSDEIFDNKEKLNQLTSYPHYFIPENGKFLFRVGENGSDPNYTLKETLIPDLNRRLYDATKVLLDDNNFVGLKYDSDGVGEYPERVFLSYSKGPAFDARGNHLFQFILREEEAYSNKLMGKEFSDNASILFVLERLYRDKSPSGWVDPFYANKMKSAFIALFGMKDGSDIADYVLNHYVQKRLNGQESYKSVKQVKTFGNIQVDFYDSGEATTLDFVFSFKR</sequence>
<protein>
    <submittedName>
        <fullName evidence="3">Copper amine oxidase N-terminal domain-containing protein</fullName>
    </submittedName>
</protein>
<reference evidence="3 4" key="1">
    <citation type="submission" date="2019-07" db="EMBL/GenBank/DDBJ databases">
        <authorList>
            <person name="Kim J.K."/>
            <person name="Cheong H.-M."/>
            <person name="Choi Y."/>
            <person name="Hwang K.J."/>
            <person name="Lee S."/>
            <person name="Choi C."/>
        </authorList>
    </citation>
    <scope>NUCLEOTIDE SEQUENCE [LARGE SCALE GENOMIC DNA]</scope>
    <source>
        <strain evidence="3 4">KS 22</strain>
    </source>
</reference>
<evidence type="ECO:0000259" key="2">
    <source>
        <dbReference type="Pfam" id="PF07833"/>
    </source>
</evidence>
<feature type="signal peptide" evidence="1">
    <location>
        <begin position="1"/>
        <end position="23"/>
    </location>
</feature>
<dbReference type="Proteomes" id="UP000515679">
    <property type="component" value="Chromosome"/>
</dbReference>
<dbReference type="AlphaFoldDB" id="A0A7G5BV25"/>
<dbReference type="RefSeq" id="WP_182302166.1">
    <property type="nucleotide sequence ID" value="NZ_CP041969.1"/>
</dbReference>
<keyword evidence="4" id="KW-1185">Reference proteome</keyword>
<dbReference type="KEGG" id="cchl:FPL14_06000"/>
<feature type="chain" id="PRO_5028988998" evidence="1">
    <location>
        <begin position="24"/>
        <end position="385"/>
    </location>
</feature>